<proteinExistence type="predicted"/>
<gene>
    <name evidence="2" type="ORF">EDD18DRAFT_1339052</name>
</gene>
<dbReference type="Proteomes" id="UP001175228">
    <property type="component" value="Unassembled WGS sequence"/>
</dbReference>
<evidence type="ECO:0000256" key="1">
    <source>
        <dbReference type="SAM" id="Coils"/>
    </source>
</evidence>
<accession>A0AA39P006</accession>
<dbReference type="SUPFAM" id="SSF52047">
    <property type="entry name" value="RNI-like"/>
    <property type="match status" value="1"/>
</dbReference>
<protein>
    <recommendedName>
        <fullName evidence="4">F-box domain-containing protein</fullName>
    </recommendedName>
</protein>
<sequence>MSSAVQRRNFSKTYGHLASSNDAPLEYQLIEIRRVLAEAMQSLEAFKQELEVDDEELEMLVRPKSAHEEATPEEEGYSEIRELLEFIKCHRPITSIIRRLPAEIIAKILLHIRPAWHQLEEYPIVHDTRQGPWNYSRVSYMWRTISLSLPQIWSDFTIDEVTATKCRARLHVLRLWLERSGNMSLRIIGNIEGEAIIPEYCDMMRLLVAESHRWDIFMWHVALARRQSTSPEGIEAYFWDGPADQDIQRPDLRMYHLGASGIDSDPFRLLRSAPNLEAFSLNIRIRSRFLPDETKVLAHIQRLELDYRSVNLLKYLSLPLLRALVIRTISFQIVTEFLRRSQCPLEILSIRDPVLLDARMIEVLEAVPTLKELSLSWTPESTVDFACVDSHIILEKLTVKVGRPLLLPELTTFSMDVFNDTDLNALFDMLESRCIEMEDRPLTEVTFTCDNLDIRGLPLIRMKGGLAGLKFRHGLKGALIRLGVHCELELSFLDRRPTSA</sequence>
<evidence type="ECO:0000313" key="3">
    <source>
        <dbReference type="Proteomes" id="UP001175228"/>
    </source>
</evidence>
<reference evidence="2" key="1">
    <citation type="submission" date="2023-06" db="EMBL/GenBank/DDBJ databases">
        <authorList>
            <consortium name="Lawrence Berkeley National Laboratory"/>
            <person name="Ahrendt S."/>
            <person name="Sahu N."/>
            <person name="Indic B."/>
            <person name="Wong-Bajracharya J."/>
            <person name="Merenyi Z."/>
            <person name="Ke H.-M."/>
            <person name="Monk M."/>
            <person name="Kocsube S."/>
            <person name="Drula E."/>
            <person name="Lipzen A."/>
            <person name="Balint B."/>
            <person name="Henrissat B."/>
            <person name="Andreopoulos B."/>
            <person name="Martin F.M."/>
            <person name="Harder C.B."/>
            <person name="Rigling D."/>
            <person name="Ford K.L."/>
            <person name="Foster G.D."/>
            <person name="Pangilinan J."/>
            <person name="Papanicolaou A."/>
            <person name="Barry K."/>
            <person name="LaButti K."/>
            <person name="Viragh M."/>
            <person name="Koriabine M."/>
            <person name="Yan M."/>
            <person name="Riley R."/>
            <person name="Champramary S."/>
            <person name="Plett K.L."/>
            <person name="Tsai I.J."/>
            <person name="Slot J."/>
            <person name="Sipos G."/>
            <person name="Plett J."/>
            <person name="Nagy L.G."/>
            <person name="Grigoriev I.V."/>
        </authorList>
    </citation>
    <scope>NUCLEOTIDE SEQUENCE</scope>
    <source>
        <strain evidence="2">HWK02</strain>
    </source>
</reference>
<feature type="coiled-coil region" evidence="1">
    <location>
        <begin position="29"/>
        <end position="56"/>
    </location>
</feature>
<comment type="caution">
    <text evidence="2">The sequence shown here is derived from an EMBL/GenBank/DDBJ whole genome shotgun (WGS) entry which is preliminary data.</text>
</comment>
<evidence type="ECO:0008006" key="4">
    <source>
        <dbReference type="Google" id="ProtNLM"/>
    </source>
</evidence>
<dbReference type="AlphaFoldDB" id="A0AA39P006"/>
<evidence type="ECO:0000313" key="2">
    <source>
        <dbReference type="EMBL" id="KAK0475014.1"/>
    </source>
</evidence>
<name>A0AA39P006_9AGAR</name>
<organism evidence="2 3">
    <name type="scientific">Armillaria luteobubalina</name>
    <dbReference type="NCBI Taxonomy" id="153913"/>
    <lineage>
        <taxon>Eukaryota</taxon>
        <taxon>Fungi</taxon>
        <taxon>Dikarya</taxon>
        <taxon>Basidiomycota</taxon>
        <taxon>Agaricomycotina</taxon>
        <taxon>Agaricomycetes</taxon>
        <taxon>Agaricomycetidae</taxon>
        <taxon>Agaricales</taxon>
        <taxon>Marasmiineae</taxon>
        <taxon>Physalacriaceae</taxon>
        <taxon>Armillaria</taxon>
    </lineage>
</organism>
<keyword evidence="3" id="KW-1185">Reference proteome</keyword>
<dbReference type="EMBL" id="JAUEPU010000159">
    <property type="protein sequence ID" value="KAK0475014.1"/>
    <property type="molecule type" value="Genomic_DNA"/>
</dbReference>
<keyword evidence="1" id="KW-0175">Coiled coil</keyword>